<sequence length="661" mass="75350">MNRKKGDDPPPPKAKLNKGRAVDCGFPSLFAQTQTHLFKNTAFGANDDDFQETSLLGKDKNIRTTSKVSTKDISTLGSSNAVTSEKISMTAVNKDTSAEAVLPAPIPSISCTFTPIKTSKKYKDKADKTEALKKRKEGIRRQIMSKNNKLRPMNKSKTKLSKPKNTVVKTFVINTSLANNCRYPKFVTLIQEVVDHITQPVYDGPIFANHYFLKLLKNGEGLPVITQNLFYNIFSIFAGQGKHTSDSIKSFKAFCESTSLTPSELDKYANKRYVIIISSMTKQYETLVRNYVCSTYENRAIRHILNVLSEKASYFCGNSLTVKQRKSLAKRVFQQKINLKSAWPSIVSRVERHEAIVNNFLTFWSTYNASNDADVSSEADLYAKPQCYMKWLHFIQKSLRESTLTANNSNKTLEKTSKLRNIDKKDIDAVQAFIKTVQARIQDKTFMPFKYIDPRGLRYFSLLPLYKIDSQSFWKLAKQRDNKIKPGQKNDNDLKLWYFNVFDFSKISYKTLESLTLRPKKSANVIITDRYAIYFKKTVAIQDEPRREPKAPKDFADIVDDTEFGMSQKLKFKTYINKQKGTQEIVKRLFDNSKKYGTSSTVGAKSQILVKSKHIPLPPADLPSSSQRKRIIAFENGSFGSSMKGKRAAPIRRITEEIKRK</sequence>
<reference evidence="2 3" key="1">
    <citation type="journal article" date="2016" name="Proc. Natl. Acad. Sci. U.S.A.">
        <title>Lipid metabolic changes in an early divergent fungus govern the establishment of a mutualistic symbiosis with endobacteria.</title>
        <authorList>
            <person name="Lastovetsky O.A."/>
            <person name="Gaspar M.L."/>
            <person name="Mondo S.J."/>
            <person name="LaButti K.M."/>
            <person name="Sandor L."/>
            <person name="Grigoriev I.V."/>
            <person name="Henry S.A."/>
            <person name="Pawlowska T.E."/>
        </authorList>
    </citation>
    <scope>NUCLEOTIDE SEQUENCE [LARGE SCALE GENOMIC DNA]</scope>
    <source>
        <strain evidence="2 3">ATCC 52813</strain>
    </source>
</reference>
<feature type="compositionally biased region" description="Basic and acidic residues" evidence="1">
    <location>
        <begin position="1"/>
        <end position="10"/>
    </location>
</feature>
<evidence type="ECO:0000256" key="1">
    <source>
        <dbReference type="SAM" id="MobiDB-lite"/>
    </source>
</evidence>
<dbReference type="RefSeq" id="XP_023463868.1">
    <property type="nucleotide sequence ID" value="XM_023609210.1"/>
</dbReference>
<dbReference type="Proteomes" id="UP000242254">
    <property type="component" value="Unassembled WGS sequence"/>
</dbReference>
<feature type="region of interest" description="Disordered" evidence="1">
    <location>
        <begin position="1"/>
        <end position="20"/>
    </location>
</feature>
<dbReference type="EMBL" id="KZ303855">
    <property type="protein sequence ID" value="PHZ10160.1"/>
    <property type="molecule type" value="Genomic_DNA"/>
</dbReference>
<proteinExistence type="predicted"/>
<gene>
    <name evidence="2" type="ORF">RHIMIDRAFT_239642</name>
</gene>
<dbReference type="AlphaFoldDB" id="A0A2G4SN25"/>
<organism evidence="2 3">
    <name type="scientific">Rhizopus microsporus ATCC 52813</name>
    <dbReference type="NCBI Taxonomy" id="1340429"/>
    <lineage>
        <taxon>Eukaryota</taxon>
        <taxon>Fungi</taxon>
        <taxon>Fungi incertae sedis</taxon>
        <taxon>Mucoromycota</taxon>
        <taxon>Mucoromycotina</taxon>
        <taxon>Mucoromycetes</taxon>
        <taxon>Mucorales</taxon>
        <taxon>Mucorineae</taxon>
        <taxon>Rhizopodaceae</taxon>
        <taxon>Rhizopus</taxon>
    </lineage>
</organism>
<name>A0A2G4SN25_RHIZD</name>
<protein>
    <submittedName>
        <fullName evidence="2">Uncharacterized protein</fullName>
    </submittedName>
</protein>
<dbReference type="GeneID" id="35440200"/>
<keyword evidence="3" id="KW-1185">Reference proteome</keyword>
<evidence type="ECO:0000313" key="3">
    <source>
        <dbReference type="Proteomes" id="UP000242254"/>
    </source>
</evidence>
<accession>A0A2G4SN25</accession>
<evidence type="ECO:0000313" key="2">
    <source>
        <dbReference type="EMBL" id="PHZ10160.1"/>
    </source>
</evidence>